<dbReference type="Gene3D" id="3.80.10.10">
    <property type="entry name" value="Ribonuclease Inhibitor"/>
    <property type="match status" value="1"/>
</dbReference>
<keyword evidence="2" id="KW-1185">Reference proteome</keyword>
<comment type="caution">
    <text evidence="1">The sequence shown here is derived from an EMBL/GenBank/DDBJ whole genome shotgun (WGS) entry which is preliminary data.</text>
</comment>
<dbReference type="EMBL" id="CAMKVN010001869">
    <property type="protein sequence ID" value="CAI2178503.1"/>
    <property type="molecule type" value="Genomic_DNA"/>
</dbReference>
<name>A0A9W4SR27_9GLOM</name>
<sequence>MPRLENFRLQLFPGIDNWLSDIECLTCDSNINQETFIELARLCKSIKSLNIFLGNLNNPGLFRFIKVQKQLHEIGFSLDPTNNDIDFCSFHQTFRDALTANANTIQHFKLTHGVLFPFSVLSSLVNLKSLYVGNRITYDFWSDLEICSFPNLVKLVTYKIPLEKTARMIENSTSKLIEIIIEYTIYHQAYYDRCIQAICQTCPRLKYFKIIVKMTDDFYKLRDILQNCHYLEGLVIEFPYSIRGWNYNIIKVDEVDNTDSDIDEESEYSLIEDEDDCKILCEILAKYSPMCLYKFKLQNMKTLTTDNLKIFFDNWKDRPPMLLQTMPGCRLFGKHFDLIREYTEKGVIKKYDNILNMEDNYDYFEWK</sequence>
<organism evidence="1 2">
    <name type="scientific">Funneliformis geosporum</name>
    <dbReference type="NCBI Taxonomy" id="1117311"/>
    <lineage>
        <taxon>Eukaryota</taxon>
        <taxon>Fungi</taxon>
        <taxon>Fungi incertae sedis</taxon>
        <taxon>Mucoromycota</taxon>
        <taxon>Glomeromycotina</taxon>
        <taxon>Glomeromycetes</taxon>
        <taxon>Glomerales</taxon>
        <taxon>Glomeraceae</taxon>
        <taxon>Funneliformis</taxon>
    </lineage>
</organism>
<evidence type="ECO:0000313" key="2">
    <source>
        <dbReference type="Proteomes" id="UP001153678"/>
    </source>
</evidence>
<proteinExistence type="predicted"/>
<evidence type="ECO:0000313" key="1">
    <source>
        <dbReference type="EMBL" id="CAI2178503.1"/>
    </source>
</evidence>
<dbReference type="SUPFAM" id="SSF52047">
    <property type="entry name" value="RNI-like"/>
    <property type="match status" value="1"/>
</dbReference>
<dbReference type="Proteomes" id="UP001153678">
    <property type="component" value="Unassembled WGS sequence"/>
</dbReference>
<accession>A0A9W4SR27</accession>
<reference evidence="1" key="1">
    <citation type="submission" date="2022-08" db="EMBL/GenBank/DDBJ databases">
        <authorList>
            <person name="Kallberg Y."/>
            <person name="Tangrot J."/>
            <person name="Rosling A."/>
        </authorList>
    </citation>
    <scope>NUCLEOTIDE SEQUENCE</scope>
    <source>
        <strain evidence="1">Wild A</strain>
    </source>
</reference>
<dbReference type="InterPro" id="IPR032675">
    <property type="entry name" value="LRR_dom_sf"/>
</dbReference>
<dbReference type="OrthoDB" id="2307203at2759"/>
<protein>
    <submittedName>
        <fullName evidence="1">1083_t:CDS:1</fullName>
    </submittedName>
</protein>
<gene>
    <name evidence="1" type="ORF">FWILDA_LOCUS8618</name>
</gene>
<dbReference type="AlphaFoldDB" id="A0A9W4SR27"/>